<evidence type="ECO:0000313" key="2">
    <source>
        <dbReference type="Proteomes" id="UP000479114"/>
    </source>
</evidence>
<sequence>MQLNVVNHVLAVGSIQVTGVASASILQIGDTQTISLISMFDTPPESVIVGPFAPLEAPEDAERAEGEGDVFKKEQEEILDALNGQPDGIPAGLEQTNG</sequence>
<proteinExistence type="predicted"/>
<dbReference type="KEGG" id="prz:GZH47_28490"/>
<evidence type="ECO:0000313" key="1">
    <source>
        <dbReference type="EMBL" id="QHW29366.1"/>
    </source>
</evidence>
<gene>
    <name evidence="1" type="ORF">GZH47_28490</name>
</gene>
<accession>A0A6C0NTX6</accession>
<protein>
    <submittedName>
        <fullName evidence="1">Uncharacterized protein</fullName>
    </submittedName>
</protein>
<reference evidence="1 2" key="1">
    <citation type="submission" date="2020-02" db="EMBL/GenBank/DDBJ databases">
        <title>Paenibacillus sp. nov., isolated from rhizosphere soil of tomato.</title>
        <authorList>
            <person name="Weon H.-Y."/>
            <person name="Lee S.A."/>
        </authorList>
    </citation>
    <scope>NUCLEOTIDE SEQUENCE [LARGE SCALE GENOMIC DNA]</scope>
    <source>
        <strain evidence="1 2">14171R-81</strain>
    </source>
</reference>
<dbReference type="RefSeq" id="WP_162637936.1">
    <property type="nucleotide sequence ID" value="NZ_CP048286.1"/>
</dbReference>
<dbReference type="Proteomes" id="UP000479114">
    <property type="component" value="Chromosome"/>
</dbReference>
<keyword evidence="2" id="KW-1185">Reference proteome</keyword>
<name>A0A6C0NTX6_9BACL</name>
<dbReference type="AlphaFoldDB" id="A0A6C0NTX6"/>
<organism evidence="1 2">
    <name type="scientific">Paenibacillus rhizovicinus</name>
    <dbReference type="NCBI Taxonomy" id="2704463"/>
    <lineage>
        <taxon>Bacteria</taxon>
        <taxon>Bacillati</taxon>
        <taxon>Bacillota</taxon>
        <taxon>Bacilli</taxon>
        <taxon>Bacillales</taxon>
        <taxon>Paenibacillaceae</taxon>
        <taxon>Paenibacillus</taxon>
    </lineage>
</organism>
<dbReference type="EMBL" id="CP048286">
    <property type="protein sequence ID" value="QHW29366.1"/>
    <property type="molecule type" value="Genomic_DNA"/>
</dbReference>